<dbReference type="Gene3D" id="3.30.230.130">
    <property type="entry name" value="Cullin, Chain C, Domain 2"/>
    <property type="match status" value="1"/>
</dbReference>
<accession>A0A9P3GC29</accession>
<evidence type="ECO:0000256" key="3">
    <source>
        <dbReference type="RuleBase" id="RU003829"/>
    </source>
</evidence>
<comment type="similarity">
    <text evidence="1 2 3">Belongs to the cullin family.</text>
</comment>
<name>A0A9P3GC29_9APHY</name>
<dbReference type="InterPro" id="IPR045093">
    <property type="entry name" value="Cullin"/>
</dbReference>
<dbReference type="PANTHER" id="PTHR11932">
    <property type="entry name" value="CULLIN"/>
    <property type="match status" value="1"/>
</dbReference>
<reference evidence="5 6" key="1">
    <citation type="submission" date="2021-08" db="EMBL/GenBank/DDBJ databases">
        <title>Draft Genome Sequence of Phanerochaete sordida strain YK-624.</title>
        <authorList>
            <person name="Mori T."/>
            <person name="Dohra H."/>
            <person name="Suzuki T."/>
            <person name="Kawagishi H."/>
            <person name="Hirai H."/>
        </authorList>
    </citation>
    <scope>NUCLEOTIDE SEQUENCE [LARGE SCALE GENOMIC DNA]</scope>
    <source>
        <strain evidence="5 6">YK-624</strain>
    </source>
</reference>
<dbReference type="InterPro" id="IPR059120">
    <property type="entry name" value="Cullin-like_AB"/>
</dbReference>
<feature type="domain" description="Cullin family profile" evidence="4">
    <location>
        <begin position="355"/>
        <end position="581"/>
    </location>
</feature>
<dbReference type="InterPro" id="IPR019559">
    <property type="entry name" value="Cullin_neddylation_domain"/>
</dbReference>
<dbReference type="GO" id="GO:0006511">
    <property type="term" value="P:ubiquitin-dependent protein catabolic process"/>
    <property type="evidence" value="ECO:0007669"/>
    <property type="project" value="InterPro"/>
</dbReference>
<dbReference type="SMART" id="SM00884">
    <property type="entry name" value="Cullin_Nedd8"/>
    <property type="match status" value="1"/>
</dbReference>
<dbReference type="SUPFAM" id="SSF75632">
    <property type="entry name" value="Cullin homology domain"/>
    <property type="match status" value="1"/>
</dbReference>
<dbReference type="EMBL" id="BPQB01000024">
    <property type="protein sequence ID" value="GJE92123.1"/>
    <property type="molecule type" value="Genomic_DNA"/>
</dbReference>
<dbReference type="Gene3D" id="1.20.1310.10">
    <property type="entry name" value="Cullin Repeats"/>
    <property type="match status" value="2"/>
</dbReference>
<evidence type="ECO:0000313" key="6">
    <source>
        <dbReference type="Proteomes" id="UP000703269"/>
    </source>
</evidence>
<dbReference type="InterPro" id="IPR036390">
    <property type="entry name" value="WH_DNA-bd_sf"/>
</dbReference>
<organism evidence="5 6">
    <name type="scientific">Phanerochaete sordida</name>
    <dbReference type="NCBI Taxonomy" id="48140"/>
    <lineage>
        <taxon>Eukaryota</taxon>
        <taxon>Fungi</taxon>
        <taxon>Dikarya</taxon>
        <taxon>Basidiomycota</taxon>
        <taxon>Agaricomycotina</taxon>
        <taxon>Agaricomycetes</taxon>
        <taxon>Polyporales</taxon>
        <taxon>Phanerochaetaceae</taxon>
        <taxon>Phanerochaete</taxon>
    </lineage>
</organism>
<proteinExistence type="inferred from homology"/>
<comment type="caution">
    <text evidence="5">The sequence shown here is derived from an EMBL/GenBank/DDBJ whole genome shotgun (WGS) entry which is preliminary data.</text>
</comment>
<dbReference type="Pfam" id="PF00888">
    <property type="entry name" value="Cullin"/>
    <property type="match status" value="1"/>
</dbReference>
<dbReference type="InterPro" id="IPR036388">
    <property type="entry name" value="WH-like_DNA-bd_sf"/>
</dbReference>
<dbReference type="InterPro" id="IPR036317">
    <property type="entry name" value="Cullin_homology_sf"/>
</dbReference>
<dbReference type="InterPro" id="IPR001373">
    <property type="entry name" value="Cullin_N"/>
</dbReference>
<dbReference type="GO" id="GO:0031625">
    <property type="term" value="F:ubiquitin protein ligase binding"/>
    <property type="evidence" value="ECO:0007669"/>
    <property type="project" value="InterPro"/>
</dbReference>
<dbReference type="PROSITE" id="PS50069">
    <property type="entry name" value="CULLIN_2"/>
    <property type="match status" value="1"/>
</dbReference>
<dbReference type="Gene3D" id="1.10.10.10">
    <property type="entry name" value="Winged helix-like DNA-binding domain superfamily/Winged helix DNA-binding domain"/>
    <property type="match status" value="1"/>
</dbReference>
<keyword evidence="6" id="KW-1185">Reference proteome</keyword>
<sequence>MRTIHILLHKGNMRPVGASHQQIQNSCKIAVCDAHKGEAILQTLERQLEWCCQNIYNDLISKDPTGVASLEPFVELCQWYEQQITLLATLLAPLDGLYLREDCKQDIKTRAYSALHKHLYSKGMVVKRIQSGVLDWASWERENRQVHGARPLVHTLVAELQRHGLYGSLVESFYLRTTHQVYLAEGTKARQTLEPPAFLRKCDELVESEVERARAVLPSTSVLPVTIAAEKAFLVPHVDWMVSPVLRALMPNPESAPLRGVYKVFSMTGCLPVLAAALCRYIRIFIHGVLTDTRPDEQRIDAVLIQYRSYMFVLANAFYDEVSKDGGPAEPVQNQDLKRAIQDGIREGLHERQDFFAELLAKSLHKRLLRGPKGRPTHEYHKELEGVLMLHQFAERKDVFKVFFIRALAKRLVLGKTDLLHEEFVIDMLITHYDNDFNTGRKMLRDVNHTHELMLEFREKHLGHPTLTVWSLEQEVWPFAVRECPVALPSWMARELRKYERFYREKYRRGDSCLVLCWDHAIGYATLTAYFDRGTKELSVDLLQAVVLLLFNDGAELSFAHIAEKTEIEHERLCDALRSLACGKKRVLLKRPGGPDVCATDVFAFNAAFTDPEPRVHIQPVPRAAPARAAIAPVPRPLERRPAADARNEQSYALECAIMRVMKAQRRLARAQLHEAAVGALPRRFRFPQPDAAAVDELIASLVAREFLIKEDDVGVIRYNP</sequence>
<dbReference type="InterPro" id="IPR016158">
    <property type="entry name" value="Cullin_homology"/>
</dbReference>
<dbReference type="InterPro" id="IPR016159">
    <property type="entry name" value="Cullin_repeat-like_dom_sf"/>
</dbReference>
<gene>
    <name evidence="5" type="ORF">PsYK624_082760</name>
</gene>
<dbReference type="OrthoDB" id="27073at2759"/>
<evidence type="ECO:0000259" key="4">
    <source>
        <dbReference type="PROSITE" id="PS50069"/>
    </source>
</evidence>
<evidence type="ECO:0000256" key="1">
    <source>
        <dbReference type="ARBA" id="ARBA00006019"/>
    </source>
</evidence>
<evidence type="ECO:0000256" key="2">
    <source>
        <dbReference type="PROSITE-ProRule" id="PRU00330"/>
    </source>
</evidence>
<dbReference type="SMART" id="SM00182">
    <property type="entry name" value="CULLIN"/>
    <property type="match status" value="1"/>
</dbReference>
<dbReference type="AlphaFoldDB" id="A0A9P3GC29"/>
<dbReference type="SUPFAM" id="SSF46785">
    <property type="entry name" value="Winged helix' DNA-binding domain"/>
    <property type="match status" value="1"/>
</dbReference>
<dbReference type="Proteomes" id="UP000703269">
    <property type="component" value="Unassembled WGS sequence"/>
</dbReference>
<dbReference type="SUPFAM" id="SSF74788">
    <property type="entry name" value="Cullin repeat-like"/>
    <property type="match status" value="1"/>
</dbReference>
<dbReference type="Pfam" id="PF26557">
    <property type="entry name" value="Cullin_AB"/>
    <property type="match status" value="1"/>
</dbReference>
<evidence type="ECO:0000313" key="5">
    <source>
        <dbReference type="EMBL" id="GJE92123.1"/>
    </source>
</evidence>
<protein>
    <submittedName>
        <fullName evidence="5">Cullin</fullName>
    </submittedName>
</protein>